<dbReference type="RefSeq" id="XP_017727622.1">
    <property type="nucleotide sequence ID" value="XM_017872133.1"/>
</dbReference>
<evidence type="ECO:0000313" key="6">
    <source>
        <dbReference type="Proteomes" id="UP000233180"/>
    </source>
</evidence>
<keyword evidence="3" id="KW-0653">Protein transport</keyword>
<dbReference type="STRING" id="61621.ENSRBIP00000009158"/>
<organism evidence="5 6">
    <name type="scientific">Rhinopithecus bieti</name>
    <name type="common">Black snub-nosed monkey</name>
    <name type="synonym">Pygathrix bieti</name>
    <dbReference type="NCBI Taxonomy" id="61621"/>
    <lineage>
        <taxon>Eukaryota</taxon>
        <taxon>Metazoa</taxon>
        <taxon>Chordata</taxon>
        <taxon>Craniata</taxon>
        <taxon>Vertebrata</taxon>
        <taxon>Euteleostomi</taxon>
        <taxon>Mammalia</taxon>
        <taxon>Eutheria</taxon>
        <taxon>Euarchontoglires</taxon>
        <taxon>Primates</taxon>
        <taxon>Haplorrhini</taxon>
        <taxon>Catarrhini</taxon>
        <taxon>Cercopithecidae</taxon>
        <taxon>Colobinae</taxon>
        <taxon>Rhinopithecus</taxon>
    </lineage>
</organism>
<reference evidence="5" key="2">
    <citation type="submission" date="2025-08" db="UniProtKB">
        <authorList>
            <consortium name="Ensembl"/>
        </authorList>
    </citation>
    <scope>IDENTIFICATION</scope>
</reference>
<evidence type="ECO:0000256" key="4">
    <source>
        <dbReference type="SAM" id="MobiDB-lite"/>
    </source>
</evidence>
<dbReference type="PANTHER" id="PTHR12233">
    <property type="entry name" value="VACUOLAR PROTEIN SORTING 26 RELATED"/>
    <property type="match status" value="1"/>
</dbReference>
<dbReference type="FunFam" id="2.60.40.640:FF:000002">
    <property type="entry name" value="Vacuolar protein sorting-associated protein 26A"/>
    <property type="match status" value="1"/>
</dbReference>
<dbReference type="InterPro" id="IPR028934">
    <property type="entry name" value="Vps26-related"/>
</dbReference>
<keyword evidence="6" id="KW-1185">Reference proteome</keyword>
<evidence type="ECO:0000256" key="3">
    <source>
        <dbReference type="ARBA" id="ARBA00022927"/>
    </source>
</evidence>
<comment type="similarity">
    <text evidence="1">Belongs to the VPS26 family.</text>
</comment>
<dbReference type="GeneID" id="108529669"/>
<proteinExistence type="inferred from homology"/>
<feature type="region of interest" description="Disordered" evidence="4">
    <location>
        <begin position="1"/>
        <end position="29"/>
    </location>
</feature>
<dbReference type="Gene3D" id="2.60.40.640">
    <property type="match status" value="2"/>
</dbReference>
<dbReference type="Proteomes" id="UP000233180">
    <property type="component" value="Unassembled WGS sequence"/>
</dbReference>
<reference evidence="5 6" key="1">
    <citation type="submission" date="2016-06" db="EMBL/GenBank/DDBJ databases">
        <title>Genome of Rhinopithecus bieti.</title>
        <authorList>
            <person name="Wu"/>
            <person name="C.-I. and Zhang"/>
            <person name="Y."/>
        </authorList>
    </citation>
    <scope>NUCLEOTIDE SEQUENCE</scope>
</reference>
<evidence type="ECO:0000256" key="1">
    <source>
        <dbReference type="ARBA" id="ARBA00009100"/>
    </source>
</evidence>
<dbReference type="GeneTree" id="ENSGT00950000183064"/>
<dbReference type="KEGG" id="rbb:108529669"/>
<dbReference type="GO" id="GO:0006886">
    <property type="term" value="P:intracellular protein transport"/>
    <property type="evidence" value="ECO:0007669"/>
    <property type="project" value="InterPro"/>
</dbReference>
<evidence type="ECO:0000256" key="2">
    <source>
        <dbReference type="ARBA" id="ARBA00022448"/>
    </source>
</evidence>
<sequence length="617" mass="69350">MIPRPPARRRRAQLSKLAPARAPSRSCGPITTYRISHQPITARSRFHSLNQSPASSATRSVNWAGRKVEAKQGSSGRHFACVSKGCLSCQTALEPLLWTARHAWAESLSQRSNSCGADGGSAGRALPAHAQRAVLLEAGRLRSGERGCACAPPLQRIRAGARPPPPPPEAAEAPRWVAALSAARRWTPPGPRPAQAKHTWPCAAALPQHCTADPRPPTATVCWTGWDCARRRALLLVPLAASGAEPAAAYLPGQLAPSPVSRLGRSAAPARRQRLSQAFFFFFRLGQSVEVEILLNDRREWEAGRSTRRRTPAREEKYFLFYDGETVSGKVSLALKNPNKRLEHQGIKIEFIGQIELYYDRGNHHEFVSLVKDLARPGEITQSQAFDFEFTHVEKPYESYTGQNVKLRYFLRATISRRLNDVVKEMDIVVHTLSTYPELNSSIKMEVGIEDCLHIEFEYNKSKYHLKDVIVGKIYFLLVRIKIKHMEIDIIKRETTGTGPNVYHENDTIAKYEIMDGAPVRGESIPIRLFLAGYELTPTMRDINKKFSVRYYLNLVLIDEEERRYFKQQEVVLWRKGDIVRKSMSHQAAIASQRFEGTTSLGDVRTPSQLSDNNCRQ</sequence>
<dbReference type="Ensembl" id="ENSRBIT00000032771.1">
    <property type="protein sequence ID" value="ENSRBIP00000009158.1"/>
    <property type="gene ID" value="ENSRBIG00000028454.1"/>
</dbReference>
<evidence type="ECO:0000313" key="5">
    <source>
        <dbReference type="Ensembl" id="ENSRBIP00000009158.1"/>
    </source>
</evidence>
<dbReference type="FunFam" id="2.60.40.640:FF:000001">
    <property type="entry name" value="Vacuolar protein sorting-associated protein 26A"/>
    <property type="match status" value="1"/>
</dbReference>
<name>A0A2K6KD10_RHIBE</name>
<reference evidence="5" key="3">
    <citation type="submission" date="2025-09" db="UniProtKB">
        <authorList>
            <consortium name="Ensembl"/>
        </authorList>
    </citation>
    <scope>IDENTIFICATION</scope>
</reference>
<dbReference type="AlphaFoldDB" id="A0A2K6KD10"/>
<feature type="compositionally biased region" description="Basic residues" evidence="4">
    <location>
        <begin position="1"/>
        <end position="13"/>
    </location>
</feature>
<dbReference type="GO" id="GO:0016241">
    <property type="term" value="P:regulation of macroautophagy"/>
    <property type="evidence" value="ECO:0007669"/>
    <property type="project" value="UniProtKB-ARBA"/>
</dbReference>
<accession>A0AAJ7HEM9</accession>
<protein>
    <submittedName>
        <fullName evidence="5">VPS26 retromer complex component B</fullName>
    </submittedName>
</protein>
<keyword evidence="2" id="KW-0813">Transport</keyword>
<dbReference type="CTD" id="112936"/>
<dbReference type="InterPro" id="IPR014752">
    <property type="entry name" value="Arrestin-like_C"/>
</dbReference>
<accession>A0A2K6KD10</accession>
<dbReference type="Pfam" id="PF03643">
    <property type="entry name" value="Vps26"/>
    <property type="match status" value="1"/>
</dbReference>